<protein>
    <submittedName>
        <fullName evidence="2">Uncharacterized protein</fullName>
    </submittedName>
</protein>
<proteinExistence type="predicted"/>
<dbReference type="Proteomes" id="UP000533598">
    <property type="component" value="Unassembled WGS sequence"/>
</dbReference>
<dbReference type="EMBL" id="JACHMH010000001">
    <property type="protein sequence ID" value="MBB4680370.1"/>
    <property type="molecule type" value="Genomic_DNA"/>
</dbReference>
<reference evidence="2 3" key="1">
    <citation type="submission" date="2020-08" db="EMBL/GenBank/DDBJ databases">
        <title>Sequencing the genomes of 1000 actinobacteria strains.</title>
        <authorList>
            <person name="Klenk H.-P."/>
        </authorList>
    </citation>
    <scope>NUCLEOTIDE SEQUENCE [LARGE SCALE GENOMIC DNA]</scope>
    <source>
        <strain evidence="2 3">DSM 44230</strain>
    </source>
</reference>
<organism evidence="2 3">
    <name type="scientific">Crossiella cryophila</name>
    <dbReference type="NCBI Taxonomy" id="43355"/>
    <lineage>
        <taxon>Bacteria</taxon>
        <taxon>Bacillati</taxon>
        <taxon>Actinomycetota</taxon>
        <taxon>Actinomycetes</taxon>
        <taxon>Pseudonocardiales</taxon>
        <taxon>Pseudonocardiaceae</taxon>
        <taxon>Crossiella</taxon>
    </lineage>
</organism>
<evidence type="ECO:0000256" key="1">
    <source>
        <dbReference type="SAM" id="SignalP"/>
    </source>
</evidence>
<dbReference type="RefSeq" id="WP_185006118.1">
    <property type="nucleotide sequence ID" value="NZ_BAAAUI010000005.1"/>
</dbReference>
<feature type="signal peptide" evidence="1">
    <location>
        <begin position="1"/>
        <end position="20"/>
    </location>
</feature>
<keyword evidence="3" id="KW-1185">Reference proteome</keyword>
<dbReference type="AlphaFoldDB" id="A0A7W7CFX2"/>
<dbReference type="PROSITE" id="PS51257">
    <property type="entry name" value="PROKAR_LIPOPROTEIN"/>
    <property type="match status" value="1"/>
</dbReference>
<comment type="caution">
    <text evidence="2">The sequence shown here is derived from an EMBL/GenBank/DDBJ whole genome shotgun (WGS) entry which is preliminary data.</text>
</comment>
<sequence>MGNSKAVSAMLAVTLLTVGACGGQSTPAPTSTTTSAAPVALTMEQYQAALNELVDVVRPLAERVVAVNTLAELNIARAALGDTLMKQNIKFRDLTPPPGIRNLHKRFDMYFLGLSALTVPLQISDRPTECGTLVAEDLFVRNSKVSTIIELRRDNQREFPADLTKAGLKFSGLPLPPEPAAAPNRRAGNGEVVHRTGAKGGGTLAVTNNGKQDVAVSAVVGEPTDPRATIYVRAGASATLNGLPSGTYGVYYKTGVDWDAGRRGFTRDCGFAKFLQGFQGNRSWQITLTPAGDGNSPITKIPAF</sequence>
<name>A0A7W7CFX2_9PSEU</name>
<evidence type="ECO:0000313" key="2">
    <source>
        <dbReference type="EMBL" id="MBB4680370.1"/>
    </source>
</evidence>
<keyword evidence="1" id="KW-0732">Signal</keyword>
<feature type="chain" id="PRO_5038897639" evidence="1">
    <location>
        <begin position="21"/>
        <end position="304"/>
    </location>
</feature>
<gene>
    <name evidence="2" type="ORF">HNR67_006488</name>
</gene>
<evidence type="ECO:0000313" key="3">
    <source>
        <dbReference type="Proteomes" id="UP000533598"/>
    </source>
</evidence>
<accession>A0A7W7CFX2</accession>